<organism evidence="1 2">
    <name type="scientific">Methanolobus profundi</name>
    <dbReference type="NCBI Taxonomy" id="487685"/>
    <lineage>
        <taxon>Archaea</taxon>
        <taxon>Methanobacteriati</taxon>
        <taxon>Methanobacteriota</taxon>
        <taxon>Stenosarchaea group</taxon>
        <taxon>Methanomicrobia</taxon>
        <taxon>Methanosarcinales</taxon>
        <taxon>Methanosarcinaceae</taxon>
        <taxon>Methanolobus</taxon>
    </lineage>
</organism>
<dbReference type="RefSeq" id="WP_091937509.1">
    <property type="nucleotide sequence ID" value="NZ_FOUJ01000006.1"/>
</dbReference>
<name>A0A1I4U378_9EURY</name>
<proteinExistence type="predicted"/>
<reference evidence="2" key="1">
    <citation type="submission" date="2016-10" db="EMBL/GenBank/DDBJ databases">
        <authorList>
            <person name="Varghese N."/>
            <person name="Submissions S."/>
        </authorList>
    </citation>
    <scope>NUCLEOTIDE SEQUENCE [LARGE SCALE GENOMIC DNA]</scope>
    <source>
        <strain evidence="2">Mob M</strain>
    </source>
</reference>
<evidence type="ECO:0008006" key="3">
    <source>
        <dbReference type="Google" id="ProtNLM"/>
    </source>
</evidence>
<accession>A0A1I4U378</accession>
<dbReference type="InterPro" id="IPR020075">
    <property type="entry name" value="Uncharacterised_AF2234"/>
</dbReference>
<gene>
    <name evidence="1" type="ORF">SAMN04488696_2532</name>
</gene>
<keyword evidence="2" id="KW-1185">Reference proteome</keyword>
<evidence type="ECO:0000313" key="1">
    <source>
        <dbReference type="EMBL" id="SFM83468.1"/>
    </source>
</evidence>
<dbReference type="OrthoDB" id="144444at2157"/>
<protein>
    <recommendedName>
        <fullName evidence="3">DUF2769 domain-containing protein</fullName>
    </recommendedName>
</protein>
<dbReference type="EMBL" id="FOUJ01000006">
    <property type="protein sequence ID" value="SFM83468.1"/>
    <property type="molecule type" value="Genomic_DNA"/>
</dbReference>
<dbReference type="Proteomes" id="UP000198535">
    <property type="component" value="Unassembled WGS sequence"/>
</dbReference>
<dbReference type="Pfam" id="PF10967">
    <property type="entry name" value="DUF2769"/>
    <property type="match status" value="1"/>
</dbReference>
<sequence length="79" mass="8697">MAAENSCLSEGRGKYFGICTSYHHSKGCNCQKCPSYPEDGSFMFCSKGPRPDVQKKGCMCSECMIHGKFGLEGNYFCST</sequence>
<evidence type="ECO:0000313" key="2">
    <source>
        <dbReference type="Proteomes" id="UP000198535"/>
    </source>
</evidence>
<dbReference type="AlphaFoldDB" id="A0A1I4U378"/>